<protein>
    <submittedName>
        <fullName evidence="1">Uncharacterized protein</fullName>
    </submittedName>
</protein>
<proteinExistence type="predicted"/>
<accession>A0ACB8BB77</accession>
<reference evidence="1" key="1">
    <citation type="journal article" date="2021" name="New Phytol.">
        <title>Evolutionary innovations through gain and loss of genes in the ectomycorrhizal Boletales.</title>
        <authorList>
            <person name="Wu G."/>
            <person name="Miyauchi S."/>
            <person name="Morin E."/>
            <person name="Kuo A."/>
            <person name="Drula E."/>
            <person name="Varga T."/>
            <person name="Kohler A."/>
            <person name="Feng B."/>
            <person name="Cao Y."/>
            <person name="Lipzen A."/>
            <person name="Daum C."/>
            <person name="Hundley H."/>
            <person name="Pangilinan J."/>
            <person name="Johnson J."/>
            <person name="Barry K."/>
            <person name="LaButti K."/>
            <person name="Ng V."/>
            <person name="Ahrendt S."/>
            <person name="Min B."/>
            <person name="Choi I.G."/>
            <person name="Park H."/>
            <person name="Plett J.M."/>
            <person name="Magnuson J."/>
            <person name="Spatafora J.W."/>
            <person name="Nagy L.G."/>
            <person name="Henrissat B."/>
            <person name="Grigoriev I.V."/>
            <person name="Yang Z.L."/>
            <person name="Xu J."/>
            <person name="Martin F.M."/>
        </authorList>
    </citation>
    <scope>NUCLEOTIDE SEQUENCE</scope>
    <source>
        <strain evidence="1">KUC20120723A-06</strain>
    </source>
</reference>
<dbReference type="Proteomes" id="UP000790709">
    <property type="component" value="Unassembled WGS sequence"/>
</dbReference>
<organism evidence="1 2">
    <name type="scientific">Leucogyrophana mollusca</name>
    <dbReference type="NCBI Taxonomy" id="85980"/>
    <lineage>
        <taxon>Eukaryota</taxon>
        <taxon>Fungi</taxon>
        <taxon>Dikarya</taxon>
        <taxon>Basidiomycota</taxon>
        <taxon>Agaricomycotina</taxon>
        <taxon>Agaricomycetes</taxon>
        <taxon>Agaricomycetidae</taxon>
        <taxon>Boletales</taxon>
        <taxon>Boletales incertae sedis</taxon>
        <taxon>Leucogyrophana</taxon>
    </lineage>
</organism>
<evidence type="ECO:0000313" key="2">
    <source>
        <dbReference type="Proteomes" id="UP000790709"/>
    </source>
</evidence>
<evidence type="ECO:0000313" key="1">
    <source>
        <dbReference type="EMBL" id="KAH7922473.1"/>
    </source>
</evidence>
<keyword evidence="2" id="KW-1185">Reference proteome</keyword>
<sequence length="106" mass="11290">MSTSSNPIESSAVRRASRRLTKGFNGRTERVNSVAYFLDGQQIASAPNDKTVVIWDAGSGGEKYPQNCECDREVGGRLGYTEVGSDVGSQLPVGQWDGGTVVGRGH</sequence>
<gene>
    <name evidence="1" type="ORF">BV22DRAFT_1048845</name>
</gene>
<comment type="caution">
    <text evidence="1">The sequence shown here is derived from an EMBL/GenBank/DDBJ whole genome shotgun (WGS) entry which is preliminary data.</text>
</comment>
<dbReference type="EMBL" id="MU266483">
    <property type="protein sequence ID" value="KAH7922473.1"/>
    <property type="molecule type" value="Genomic_DNA"/>
</dbReference>
<name>A0ACB8BB77_9AGAM</name>